<reference evidence="3 4" key="1">
    <citation type="journal article" date="2022" name="Microorganisms">
        <title>Genome Sequence and Characterization of a Xanthorhodopsin-Containing, Aerobic Anoxygenic Phototrophic Rhodobacter Species, Isolated from Mesophilic Conditions at Yellowstone National Park.</title>
        <authorList>
            <person name="Kyndt J.A."/>
            <person name="Robertson S."/>
            <person name="Shoffstall I.B."/>
            <person name="Ramaley R.F."/>
            <person name="Meyer T.E."/>
        </authorList>
    </citation>
    <scope>NUCLEOTIDE SEQUENCE [LARGE SCALE GENOMIC DNA]</scope>
    <source>
        <strain evidence="3 4">M37P</strain>
    </source>
</reference>
<dbReference type="InterPro" id="IPR036365">
    <property type="entry name" value="PGBD-like_sf"/>
</dbReference>
<keyword evidence="1" id="KW-0732">Signal</keyword>
<dbReference type="Pfam" id="PF01471">
    <property type="entry name" value="PG_binding_1"/>
    <property type="match status" value="1"/>
</dbReference>
<dbReference type="InterPro" id="IPR002477">
    <property type="entry name" value="Peptidoglycan-bd-like"/>
</dbReference>
<dbReference type="RefSeq" id="WP_166402475.1">
    <property type="nucleotide sequence ID" value="NZ_JAANHS010000004.1"/>
</dbReference>
<sequence>MQRRSILLSLSAFLTLAPGLQAGGDALQAAFESLSPAARRSAQEQLAMAGFYRGGIDGAYGPGTRKALVQAAAFIEQNSYGRTRFDLASEKGARTYLRALAAGDLGKYLWGEGDEADG</sequence>
<protein>
    <submittedName>
        <fullName evidence="3">Peptidoglycan-binding protein</fullName>
    </submittedName>
</protein>
<gene>
    <name evidence="3" type="ORF">G8O29_06690</name>
</gene>
<evidence type="ECO:0000256" key="1">
    <source>
        <dbReference type="SAM" id="SignalP"/>
    </source>
</evidence>
<name>A0ABX0G5A1_9RHOB</name>
<comment type="caution">
    <text evidence="3">The sequence shown here is derived from an EMBL/GenBank/DDBJ whole genome shotgun (WGS) entry which is preliminary data.</text>
</comment>
<feature type="signal peptide" evidence="1">
    <location>
        <begin position="1"/>
        <end position="22"/>
    </location>
</feature>
<organism evidence="3 4">
    <name type="scientific">Rhodobacter calidifons</name>
    <dbReference type="NCBI Taxonomy" id="2715277"/>
    <lineage>
        <taxon>Bacteria</taxon>
        <taxon>Pseudomonadati</taxon>
        <taxon>Pseudomonadota</taxon>
        <taxon>Alphaproteobacteria</taxon>
        <taxon>Rhodobacterales</taxon>
        <taxon>Rhodobacter group</taxon>
        <taxon>Rhodobacter</taxon>
    </lineage>
</organism>
<dbReference type="Proteomes" id="UP001515660">
    <property type="component" value="Unassembled WGS sequence"/>
</dbReference>
<accession>A0ABX0G5A1</accession>
<dbReference type="EMBL" id="JAANHS010000004">
    <property type="protein sequence ID" value="NHB76427.1"/>
    <property type="molecule type" value="Genomic_DNA"/>
</dbReference>
<feature type="chain" id="PRO_5045184992" evidence="1">
    <location>
        <begin position="23"/>
        <end position="118"/>
    </location>
</feature>
<evidence type="ECO:0000313" key="3">
    <source>
        <dbReference type="EMBL" id="NHB76427.1"/>
    </source>
</evidence>
<feature type="domain" description="Peptidoglycan binding-like" evidence="2">
    <location>
        <begin position="38"/>
        <end position="69"/>
    </location>
</feature>
<evidence type="ECO:0000259" key="2">
    <source>
        <dbReference type="Pfam" id="PF01471"/>
    </source>
</evidence>
<evidence type="ECO:0000313" key="4">
    <source>
        <dbReference type="Proteomes" id="UP001515660"/>
    </source>
</evidence>
<dbReference type="SUPFAM" id="SSF47090">
    <property type="entry name" value="PGBD-like"/>
    <property type="match status" value="1"/>
</dbReference>
<proteinExistence type="predicted"/>
<keyword evidence="4" id="KW-1185">Reference proteome</keyword>